<evidence type="ECO:0000313" key="2">
    <source>
        <dbReference type="Proteomes" id="UP001595818"/>
    </source>
</evidence>
<evidence type="ECO:0000313" key="1">
    <source>
        <dbReference type="EMBL" id="MFC4871161.1"/>
    </source>
</evidence>
<organism evidence="1 2">
    <name type="scientific">Negadavirga shengliensis</name>
    <dbReference type="NCBI Taxonomy" id="1389218"/>
    <lineage>
        <taxon>Bacteria</taxon>
        <taxon>Pseudomonadati</taxon>
        <taxon>Bacteroidota</taxon>
        <taxon>Cytophagia</taxon>
        <taxon>Cytophagales</taxon>
        <taxon>Cyclobacteriaceae</taxon>
        <taxon>Negadavirga</taxon>
    </lineage>
</organism>
<keyword evidence="1" id="KW-0808">Transferase</keyword>
<name>A0ABV9SXW5_9BACT</name>
<dbReference type="Proteomes" id="UP001595818">
    <property type="component" value="Unassembled WGS sequence"/>
</dbReference>
<proteinExistence type="predicted"/>
<comment type="caution">
    <text evidence="1">The sequence shown here is derived from an EMBL/GenBank/DDBJ whole genome shotgun (WGS) entry which is preliminary data.</text>
</comment>
<sequence>MAEDKTYPVIGLMSGTSGDGLDMAYCVFEKKKDWTFDITQAQTVPFPLDLGDALRKSHQLSSEDLALLDVSFGEWMGNQVKAFCKAHKLAPLFIASHGHTVFHRPEKKLTKQIGNGYALWQAAGVPVINDFRSLDVVLGGQGAPLVPIGDKLLFGSYDYCLNLGGIANISHSEGQSRIAYDVCPFNLLLNHYASRLGLAYDEDGLLAAEGEILPELLEHLEKLAYYRHRGAKSLGREDIEETFLPLLEKTGFPVKNILATLSDHFANRIAETVLKTHSETGRPGQLLVTGGGAYNQHFIEKLSEKLAGKTRVVLPEKKIIDFKEAMVFAFLGVLRTRGENNCLASVTGAASDNCGGTLYGFLK</sequence>
<dbReference type="Gene3D" id="3.30.420.40">
    <property type="match status" value="2"/>
</dbReference>
<gene>
    <name evidence="1" type="ORF">ACFPFU_05645</name>
</gene>
<dbReference type="SUPFAM" id="SSF53067">
    <property type="entry name" value="Actin-like ATPase domain"/>
    <property type="match status" value="1"/>
</dbReference>
<dbReference type="EMBL" id="JBHSJJ010000003">
    <property type="protein sequence ID" value="MFC4871161.1"/>
    <property type="molecule type" value="Genomic_DNA"/>
</dbReference>
<dbReference type="PANTHER" id="PTHR30605">
    <property type="entry name" value="ANHYDRO-N-ACETYLMURAMIC ACID KINASE"/>
    <property type="match status" value="1"/>
</dbReference>
<keyword evidence="2" id="KW-1185">Reference proteome</keyword>
<dbReference type="InterPro" id="IPR005338">
    <property type="entry name" value="Anhydro_N_Ac-Mur_kinase"/>
</dbReference>
<dbReference type="GO" id="GO:0016301">
    <property type="term" value="F:kinase activity"/>
    <property type="evidence" value="ECO:0007669"/>
    <property type="project" value="UniProtKB-KW"/>
</dbReference>
<dbReference type="RefSeq" id="WP_377062380.1">
    <property type="nucleotide sequence ID" value="NZ_JBHSJJ010000003.1"/>
</dbReference>
<protein>
    <submittedName>
        <fullName evidence="1">Anhydro-N-acetylmuramic acid kinase</fullName>
    </submittedName>
</protein>
<accession>A0ABV9SXW5</accession>
<keyword evidence="1" id="KW-0418">Kinase</keyword>
<reference evidence="2" key="1">
    <citation type="journal article" date="2019" name="Int. J. Syst. Evol. Microbiol.">
        <title>The Global Catalogue of Microorganisms (GCM) 10K type strain sequencing project: providing services to taxonomists for standard genome sequencing and annotation.</title>
        <authorList>
            <consortium name="The Broad Institute Genomics Platform"/>
            <consortium name="The Broad Institute Genome Sequencing Center for Infectious Disease"/>
            <person name="Wu L."/>
            <person name="Ma J."/>
        </authorList>
    </citation>
    <scope>NUCLEOTIDE SEQUENCE [LARGE SCALE GENOMIC DNA]</scope>
    <source>
        <strain evidence="2">CGMCC 4.7466</strain>
    </source>
</reference>
<dbReference type="Pfam" id="PF03702">
    <property type="entry name" value="AnmK"/>
    <property type="match status" value="1"/>
</dbReference>
<dbReference type="InterPro" id="IPR043129">
    <property type="entry name" value="ATPase_NBD"/>
</dbReference>
<dbReference type="PANTHER" id="PTHR30605:SF0">
    <property type="entry name" value="ANHYDRO-N-ACETYLMURAMIC ACID KINASE"/>
    <property type="match status" value="1"/>
</dbReference>